<reference evidence="2" key="1">
    <citation type="submission" date="2022-11" db="UniProtKB">
        <authorList>
            <consortium name="WormBaseParasite"/>
        </authorList>
    </citation>
    <scope>IDENTIFICATION</scope>
</reference>
<sequence>LQCWMAMGRKRAKEEPDSLASEDHVRTDVGRVESNSASFSASDDDYVFWLIRKPTKISLNDIAQLKFPPGAMRHSAALTSPNSAHTTLHCHFEPARTQILHIPMNNIRSQKDTIRLKAVNELCGTVFITENEALDAAKEADTSAGIVQNGCDKHVTCEPSFEIHSIRKKPKLPLEGVRERVRAFGVVSKKKRDKLPNLISNS</sequence>
<evidence type="ECO:0000313" key="1">
    <source>
        <dbReference type="Proteomes" id="UP000887569"/>
    </source>
</evidence>
<protein>
    <submittedName>
        <fullName evidence="2">Uncharacterized protein</fullName>
    </submittedName>
</protein>
<dbReference type="WBParaSite" id="PgR076_g011_t02">
    <property type="protein sequence ID" value="PgR076_g011_t02"/>
    <property type="gene ID" value="PgR076_g011"/>
</dbReference>
<dbReference type="AlphaFoldDB" id="A0A915C0G1"/>
<proteinExistence type="predicted"/>
<dbReference type="Proteomes" id="UP000887569">
    <property type="component" value="Unplaced"/>
</dbReference>
<keyword evidence="1" id="KW-1185">Reference proteome</keyword>
<accession>A0A915C0G1</accession>
<evidence type="ECO:0000313" key="2">
    <source>
        <dbReference type="WBParaSite" id="PgR076_g011_t02"/>
    </source>
</evidence>
<name>A0A915C0G1_PARUN</name>
<organism evidence="1 2">
    <name type="scientific">Parascaris univalens</name>
    <name type="common">Nematode worm</name>
    <dbReference type="NCBI Taxonomy" id="6257"/>
    <lineage>
        <taxon>Eukaryota</taxon>
        <taxon>Metazoa</taxon>
        <taxon>Ecdysozoa</taxon>
        <taxon>Nematoda</taxon>
        <taxon>Chromadorea</taxon>
        <taxon>Rhabditida</taxon>
        <taxon>Spirurina</taxon>
        <taxon>Ascaridomorpha</taxon>
        <taxon>Ascaridoidea</taxon>
        <taxon>Ascarididae</taxon>
        <taxon>Parascaris</taxon>
    </lineage>
</organism>